<feature type="non-terminal residue" evidence="1">
    <location>
        <position position="1"/>
    </location>
</feature>
<dbReference type="EMBL" id="CAJVQC010132713">
    <property type="protein sequence ID" value="CAG8842037.1"/>
    <property type="molecule type" value="Genomic_DNA"/>
</dbReference>
<organism evidence="1 2">
    <name type="scientific">Racocetra persica</name>
    <dbReference type="NCBI Taxonomy" id="160502"/>
    <lineage>
        <taxon>Eukaryota</taxon>
        <taxon>Fungi</taxon>
        <taxon>Fungi incertae sedis</taxon>
        <taxon>Mucoromycota</taxon>
        <taxon>Glomeromycotina</taxon>
        <taxon>Glomeromycetes</taxon>
        <taxon>Diversisporales</taxon>
        <taxon>Gigasporaceae</taxon>
        <taxon>Racocetra</taxon>
    </lineage>
</organism>
<proteinExistence type="predicted"/>
<sequence>FPHIKDGQVTRGKIIEKLCSVRFIKIIPLDISSCSFVALICIGTHNHPPPPPEKIPANVKNTLQTLIKQAINNNEALTAHSFITGNFIKASFNTEIFSQIHASLNNVDRLRYLVNKANKEIYPYGQSIMGIWYNITQKLNNLHKYVQKI</sequence>
<evidence type="ECO:0000313" key="1">
    <source>
        <dbReference type="EMBL" id="CAG8842037.1"/>
    </source>
</evidence>
<reference evidence="1" key="1">
    <citation type="submission" date="2021-06" db="EMBL/GenBank/DDBJ databases">
        <authorList>
            <person name="Kallberg Y."/>
            <person name="Tangrot J."/>
            <person name="Rosling A."/>
        </authorList>
    </citation>
    <scope>NUCLEOTIDE SEQUENCE</scope>
    <source>
        <strain evidence="1">MA461A</strain>
    </source>
</reference>
<comment type="caution">
    <text evidence="1">The sequence shown here is derived from an EMBL/GenBank/DDBJ whole genome shotgun (WGS) entry which is preliminary data.</text>
</comment>
<keyword evidence="2" id="KW-1185">Reference proteome</keyword>
<gene>
    <name evidence="1" type="ORF">RPERSI_LOCUS32130</name>
</gene>
<name>A0ACA9SLQ0_9GLOM</name>
<feature type="non-terminal residue" evidence="1">
    <location>
        <position position="149"/>
    </location>
</feature>
<dbReference type="Proteomes" id="UP000789920">
    <property type="component" value="Unassembled WGS sequence"/>
</dbReference>
<accession>A0ACA9SLQ0</accession>
<evidence type="ECO:0000313" key="2">
    <source>
        <dbReference type="Proteomes" id="UP000789920"/>
    </source>
</evidence>
<protein>
    <submittedName>
        <fullName evidence="1">30755_t:CDS:1</fullName>
    </submittedName>
</protein>